<dbReference type="EMBL" id="JAJTJA010000016">
    <property type="protein sequence ID" value="KAH8689128.1"/>
    <property type="molecule type" value="Genomic_DNA"/>
</dbReference>
<sequence length="109" mass="12292">SQPTFDLLPANRQDIPRLSYIHVVACLPDNAFGLYFADSKEFEKRVTDMLEGQVGHTTWKHIKAVDKVTGQIAAWASWNTPTDDEIHERDEKVTAKAAETGLQKGDFDF</sequence>
<feature type="non-terminal residue" evidence="1">
    <location>
        <position position="1"/>
    </location>
</feature>
<protein>
    <submittedName>
        <fullName evidence="1">Uncharacterized protein</fullName>
    </submittedName>
</protein>
<dbReference type="AlphaFoldDB" id="A0AAD4KES2"/>
<comment type="caution">
    <text evidence="1">The sequence shown here is derived from an EMBL/GenBank/DDBJ whole genome shotgun (WGS) entry which is preliminary data.</text>
</comment>
<dbReference type="GeneID" id="70240313"/>
<keyword evidence="2" id="KW-1185">Reference proteome</keyword>
<feature type="non-terminal residue" evidence="1">
    <location>
        <position position="109"/>
    </location>
</feature>
<gene>
    <name evidence="1" type="ORF">BGW36DRAFT_256468</name>
</gene>
<proteinExistence type="predicted"/>
<organism evidence="1 2">
    <name type="scientific">Talaromyces proteolyticus</name>
    <dbReference type="NCBI Taxonomy" id="1131652"/>
    <lineage>
        <taxon>Eukaryota</taxon>
        <taxon>Fungi</taxon>
        <taxon>Dikarya</taxon>
        <taxon>Ascomycota</taxon>
        <taxon>Pezizomycotina</taxon>
        <taxon>Eurotiomycetes</taxon>
        <taxon>Eurotiomycetidae</taxon>
        <taxon>Eurotiales</taxon>
        <taxon>Trichocomaceae</taxon>
        <taxon>Talaromyces</taxon>
        <taxon>Talaromyces sect. Bacilispori</taxon>
    </lineage>
</organism>
<dbReference type="RefSeq" id="XP_046065554.1">
    <property type="nucleotide sequence ID" value="XM_046210026.1"/>
</dbReference>
<evidence type="ECO:0000313" key="1">
    <source>
        <dbReference type="EMBL" id="KAH8689128.1"/>
    </source>
</evidence>
<dbReference type="Proteomes" id="UP001201262">
    <property type="component" value="Unassembled WGS sequence"/>
</dbReference>
<accession>A0AAD4KES2</accession>
<evidence type="ECO:0000313" key="2">
    <source>
        <dbReference type="Proteomes" id="UP001201262"/>
    </source>
</evidence>
<reference evidence="1" key="1">
    <citation type="submission" date="2021-12" db="EMBL/GenBank/DDBJ databases">
        <title>Convergent genome expansion in fungi linked to evolution of root-endophyte symbiosis.</title>
        <authorList>
            <consortium name="DOE Joint Genome Institute"/>
            <person name="Ke Y.-H."/>
            <person name="Bonito G."/>
            <person name="Liao H.-L."/>
            <person name="Looney B."/>
            <person name="Rojas-Flechas A."/>
            <person name="Nash J."/>
            <person name="Hameed K."/>
            <person name="Schadt C."/>
            <person name="Martin F."/>
            <person name="Crous P.W."/>
            <person name="Miettinen O."/>
            <person name="Magnuson J.K."/>
            <person name="Labbe J."/>
            <person name="Jacobson D."/>
            <person name="Doktycz M.J."/>
            <person name="Veneault-Fourrey C."/>
            <person name="Kuo A."/>
            <person name="Mondo S."/>
            <person name="Calhoun S."/>
            <person name="Riley R."/>
            <person name="Ohm R."/>
            <person name="LaButti K."/>
            <person name="Andreopoulos B."/>
            <person name="Pangilinan J."/>
            <person name="Nolan M."/>
            <person name="Tritt A."/>
            <person name="Clum A."/>
            <person name="Lipzen A."/>
            <person name="Daum C."/>
            <person name="Barry K."/>
            <person name="Grigoriev I.V."/>
            <person name="Vilgalys R."/>
        </authorList>
    </citation>
    <scope>NUCLEOTIDE SEQUENCE</scope>
    <source>
        <strain evidence="1">PMI_201</strain>
    </source>
</reference>
<dbReference type="Gene3D" id="3.40.630.30">
    <property type="match status" value="1"/>
</dbReference>
<name>A0AAD4KES2_9EURO</name>